<organism evidence="3 4">
    <name type="scientific">Acinetobacter pecorum</name>
    <dbReference type="NCBI Taxonomy" id="2762215"/>
    <lineage>
        <taxon>Bacteria</taxon>
        <taxon>Pseudomonadati</taxon>
        <taxon>Pseudomonadota</taxon>
        <taxon>Gammaproteobacteria</taxon>
        <taxon>Moraxellales</taxon>
        <taxon>Moraxellaceae</taxon>
        <taxon>Acinetobacter</taxon>
    </lineage>
</organism>
<dbReference type="EMBL" id="JACSPT010000010">
    <property type="protein sequence ID" value="MBD8009438.1"/>
    <property type="molecule type" value="Genomic_DNA"/>
</dbReference>
<dbReference type="PANTHER" id="PTHR44196:SF3">
    <property type="entry name" value="SHORT CHAIN DEHYDROGENASE FAMILY PROTEIN"/>
    <property type="match status" value="1"/>
</dbReference>
<dbReference type="RefSeq" id="WP_191730945.1">
    <property type="nucleotide sequence ID" value="NZ_JACSPT010000010.1"/>
</dbReference>
<sequence>MQTILIVGATSSIAQACMHVWAQTGDVQRFICIARNPEKLALFTQDFSIRYPKVHIDNHAVAFDDLALLRLTIAQCFAQKVDQVLLAQGTMFQDESAIHLDELTTMVNVNMTSMAGLLSEIYTYMHQQGAGKIGVIGSVAGDRGRNANYLYGASKAFIATYTEGLQHRAALEKSAVTVSLIKPGPTQSEMTKHLIAQGKKLARVEDVAQQIVTGMQRGKSTIYAPKIWRIIMLIIRHLPFTIFKRMNI</sequence>
<dbReference type="InterPro" id="IPR036291">
    <property type="entry name" value="NAD(P)-bd_dom_sf"/>
</dbReference>
<protein>
    <submittedName>
        <fullName evidence="3">SDR family NAD(P)-dependent oxidoreductase</fullName>
    </submittedName>
</protein>
<accession>A0ABR8VXD9</accession>
<reference evidence="3 4" key="1">
    <citation type="submission" date="2020-08" db="EMBL/GenBank/DDBJ databases">
        <title>A Genomic Blueprint of the Chicken Gut Microbiome.</title>
        <authorList>
            <person name="Gilroy R."/>
            <person name="Ravi A."/>
            <person name="Getino M."/>
            <person name="Pursley I."/>
            <person name="Horton D.L."/>
            <person name="Alikhan N.-F."/>
            <person name="Baker D."/>
            <person name="Gharbi K."/>
            <person name="Hall N."/>
            <person name="Watson M."/>
            <person name="Adriaenssens E.M."/>
            <person name="Foster-Nyarko E."/>
            <person name="Jarju S."/>
            <person name="Secka A."/>
            <person name="Antonio M."/>
            <person name="Oren A."/>
            <person name="Chaudhuri R."/>
            <person name="La Ragione R.M."/>
            <person name="Hildebrand F."/>
            <person name="Pallen M.J."/>
        </authorList>
    </citation>
    <scope>NUCLEOTIDE SEQUENCE [LARGE SCALE GENOMIC DNA]</scope>
    <source>
        <strain evidence="3 4">Sa1BUA6</strain>
    </source>
</reference>
<name>A0ABR8VXD9_9GAMM</name>
<dbReference type="InterPro" id="IPR002347">
    <property type="entry name" value="SDR_fam"/>
</dbReference>
<dbReference type="Pfam" id="PF00106">
    <property type="entry name" value="adh_short"/>
    <property type="match status" value="1"/>
</dbReference>
<dbReference type="PRINTS" id="PR00081">
    <property type="entry name" value="GDHRDH"/>
</dbReference>
<proteinExistence type="inferred from homology"/>
<evidence type="ECO:0000313" key="3">
    <source>
        <dbReference type="EMBL" id="MBD8009438.1"/>
    </source>
</evidence>
<keyword evidence="2" id="KW-0560">Oxidoreductase</keyword>
<dbReference type="SUPFAM" id="SSF51735">
    <property type="entry name" value="NAD(P)-binding Rossmann-fold domains"/>
    <property type="match status" value="1"/>
</dbReference>
<comment type="similarity">
    <text evidence="1">Belongs to the short-chain dehydrogenases/reductases (SDR) family.</text>
</comment>
<dbReference type="PANTHER" id="PTHR44196">
    <property type="entry name" value="DEHYDROGENASE/REDUCTASE SDR FAMILY MEMBER 7B"/>
    <property type="match status" value="1"/>
</dbReference>
<evidence type="ECO:0000313" key="4">
    <source>
        <dbReference type="Proteomes" id="UP000621930"/>
    </source>
</evidence>
<comment type="caution">
    <text evidence="3">The sequence shown here is derived from an EMBL/GenBank/DDBJ whole genome shotgun (WGS) entry which is preliminary data.</text>
</comment>
<dbReference type="Gene3D" id="3.40.50.720">
    <property type="entry name" value="NAD(P)-binding Rossmann-like Domain"/>
    <property type="match status" value="1"/>
</dbReference>
<dbReference type="PROSITE" id="PS00061">
    <property type="entry name" value="ADH_SHORT"/>
    <property type="match status" value="1"/>
</dbReference>
<gene>
    <name evidence="3" type="ORF">H9629_08820</name>
</gene>
<dbReference type="InterPro" id="IPR020904">
    <property type="entry name" value="Sc_DH/Rdtase_CS"/>
</dbReference>
<dbReference type="Proteomes" id="UP000621930">
    <property type="component" value="Unassembled WGS sequence"/>
</dbReference>
<evidence type="ECO:0000256" key="2">
    <source>
        <dbReference type="ARBA" id="ARBA00023002"/>
    </source>
</evidence>
<keyword evidence="4" id="KW-1185">Reference proteome</keyword>
<evidence type="ECO:0000256" key="1">
    <source>
        <dbReference type="ARBA" id="ARBA00006484"/>
    </source>
</evidence>